<gene>
    <name evidence="2" type="ORF">PCOR1329_LOCUS59334</name>
</gene>
<keyword evidence="3" id="KW-1185">Reference proteome</keyword>
<keyword evidence="1" id="KW-0732">Signal</keyword>
<sequence length="327" mass="36116">MVAAWKAARTTFLVMVFTPSIEGTVDDIDVDVPHDTAALERELAKLNATVDAKIVEKKKKKKLDVGTHTSSYTLLGGLSGVGGWNMDWYGSKDQGWGKEEGWSCEPCWQRYLERHKQWYLDASPSVRCSSCGVREEDSSGWMGDGDWHCEGCWRAWFTKQGFEEWYKWNIERWYAQRDGHLDFIEIGTSNYSTITQTCAGHHDGKKGMWNLLPEDKSLRCMRGLAVDMQQQYLRQLPQLPHVAKVCAAVSEFDGTKLMEDVPARRGLSAGRPSSCATATGGATGRFSWLGAAAPSASTACCGRSWARSGCGTCSAGGAWLCGPCPRS</sequence>
<feature type="chain" id="PRO_5047122542" evidence="1">
    <location>
        <begin position="24"/>
        <end position="327"/>
    </location>
</feature>
<evidence type="ECO:0000256" key="1">
    <source>
        <dbReference type="SAM" id="SignalP"/>
    </source>
</evidence>
<dbReference type="EMBL" id="CAUYUJ010017393">
    <property type="protein sequence ID" value="CAK0874420.1"/>
    <property type="molecule type" value="Genomic_DNA"/>
</dbReference>
<protein>
    <submittedName>
        <fullName evidence="2">Uncharacterized protein</fullName>
    </submittedName>
</protein>
<proteinExistence type="predicted"/>
<name>A0ABN9VM52_9DINO</name>
<accession>A0ABN9VM52</accession>
<reference evidence="2" key="1">
    <citation type="submission" date="2023-10" db="EMBL/GenBank/DDBJ databases">
        <authorList>
            <person name="Chen Y."/>
            <person name="Shah S."/>
            <person name="Dougan E. K."/>
            <person name="Thang M."/>
            <person name="Chan C."/>
        </authorList>
    </citation>
    <scope>NUCLEOTIDE SEQUENCE [LARGE SCALE GENOMIC DNA]</scope>
</reference>
<dbReference type="Proteomes" id="UP001189429">
    <property type="component" value="Unassembled WGS sequence"/>
</dbReference>
<feature type="signal peptide" evidence="1">
    <location>
        <begin position="1"/>
        <end position="23"/>
    </location>
</feature>
<evidence type="ECO:0000313" key="3">
    <source>
        <dbReference type="Proteomes" id="UP001189429"/>
    </source>
</evidence>
<organism evidence="2 3">
    <name type="scientific">Prorocentrum cordatum</name>
    <dbReference type="NCBI Taxonomy" id="2364126"/>
    <lineage>
        <taxon>Eukaryota</taxon>
        <taxon>Sar</taxon>
        <taxon>Alveolata</taxon>
        <taxon>Dinophyceae</taxon>
        <taxon>Prorocentrales</taxon>
        <taxon>Prorocentraceae</taxon>
        <taxon>Prorocentrum</taxon>
    </lineage>
</organism>
<evidence type="ECO:0000313" key="2">
    <source>
        <dbReference type="EMBL" id="CAK0874420.1"/>
    </source>
</evidence>
<comment type="caution">
    <text evidence="2">The sequence shown here is derived from an EMBL/GenBank/DDBJ whole genome shotgun (WGS) entry which is preliminary data.</text>
</comment>